<dbReference type="GO" id="GO:0016491">
    <property type="term" value="F:oxidoreductase activity"/>
    <property type="evidence" value="ECO:0007669"/>
    <property type="project" value="TreeGrafter"/>
</dbReference>
<sequence length="209" mass="22973">MPERTILVLNGTTRGTSKKAAEKFADQCSERLSHEAIHEMTGVADIQVKCKITGEGEKESPTMTMDEFLKNPEWEPLVVIFVSSFGSGDGPRTGRKFRKKCDAWTLAHIGNADRPQPLAGISFALCGLGESTYDTYMKNPIVVGETLSLLGADMVGERGSADSAEGIARQEIEIETWMEEIWPKLAELVAQEPKITPEQLQAAREFVLS</sequence>
<evidence type="ECO:0000259" key="2">
    <source>
        <dbReference type="PROSITE" id="PS50902"/>
    </source>
</evidence>
<dbReference type="PANTHER" id="PTHR19384:SF17">
    <property type="entry name" value="NADPH--CYTOCHROME P450 REDUCTASE"/>
    <property type="match status" value="1"/>
</dbReference>
<reference evidence="3" key="1">
    <citation type="submission" date="2021-01" db="EMBL/GenBank/DDBJ databases">
        <authorList>
            <person name="Corre E."/>
            <person name="Pelletier E."/>
            <person name="Niang G."/>
            <person name="Scheremetjew M."/>
            <person name="Finn R."/>
            <person name="Kale V."/>
            <person name="Holt S."/>
            <person name="Cochrane G."/>
            <person name="Meng A."/>
            <person name="Brown T."/>
            <person name="Cohen L."/>
        </authorList>
    </citation>
    <scope>NUCLEOTIDE SEQUENCE</scope>
    <source>
        <strain evidence="3">CCMP125</strain>
    </source>
</reference>
<keyword evidence="1" id="KW-0285">Flavoprotein</keyword>
<dbReference type="GO" id="GO:0010181">
    <property type="term" value="F:FMN binding"/>
    <property type="evidence" value="ECO:0007669"/>
    <property type="project" value="InterPro"/>
</dbReference>
<feature type="domain" description="Flavodoxin-like" evidence="2">
    <location>
        <begin position="6"/>
        <end position="182"/>
    </location>
</feature>
<dbReference type="PROSITE" id="PS50902">
    <property type="entry name" value="FLAVODOXIN_LIKE"/>
    <property type="match status" value="1"/>
</dbReference>
<dbReference type="EMBL" id="HBHT01000544">
    <property type="protein sequence ID" value="CAD9939927.1"/>
    <property type="molecule type" value="Transcribed_RNA"/>
</dbReference>
<organism evidence="3">
    <name type="scientific">Entomoneis paludosa</name>
    <dbReference type="NCBI Taxonomy" id="265537"/>
    <lineage>
        <taxon>Eukaryota</taxon>
        <taxon>Sar</taxon>
        <taxon>Stramenopiles</taxon>
        <taxon>Ochrophyta</taxon>
        <taxon>Bacillariophyta</taxon>
        <taxon>Bacillariophyceae</taxon>
        <taxon>Bacillariophycidae</taxon>
        <taxon>Entomoneidaceae</taxon>
        <taxon>Entomoneis</taxon>
    </lineage>
</organism>
<gene>
    <name evidence="3" type="ORF">APAL1065_LOCUS330</name>
</gene>
<dbReference type="GO" id="GO:0005829">
    <property type="term" value="C:cytosol"/>
    <property type="evidence" value="ECO:0007669"/>
    <property type="project" value="TreeGrafter"/>
</dbReference>
<dbReference type="PANTHER" id="PTHR19384">
    <property type="entry name" value="NITRIC OXIDE SYNTHASE-RELATED"/>
    <property type="match status" value="1"/>
</dbReference>
<evidence type="ECO:0000313" key="3">
    <source>
        <dbReference type="EMBL" id="CAD9939927.1"/>
    </source>
</evidence>
<dbReference type="Gene3D" id="3.40.50.360">
    <property type="match status" value="1"/>
</dbReference>
<dbReference type="Pfam" id="PF00258">
    <property type="entry name" value="Flavodoxin_1"/>
    <property type="match status" value="1"/>
</dbReference>
<dbReference type="AlphaFoldDB" id="A0A7S2V9B0"/>
<evidence type="ECO:0000256" key="1">
    <source>
        <dbReference type="ARBA" id="ARBA00022630"/>
    </source>
</evidence>
<protein>
    <recommendedName>
        <fullName evidence="2">Flavodoxin-like domain-containing protein</fullName>
    </recommendedName>
</protein>
<proteinExistence type="predicted"/>
<name>A0A7S2V9B0_9STRA</name>
<dbReference type="InterPro" id="IPR029039">
    <property type="entry name" value="Flavoprotein-like_sf"/>
</dbReference>
<dbReference type="GO" id="GO:0050660">
    <property type="term" value="F:flavin adenine dinucleotide binding"/>
    <property type="evidence" value="ECO:0007669"/>
    <property type="project" value="TreeGrafter"/>
</dbReference>
<dbReference type="SUPFAM" id="SSF52218">
    <property type="entry name" value="Flavoproteins"/>
    <property type="match status" value="1"/>
</dbReference>
<dbReference type="InterPro" id="IPR008254">
    <property type="entry name" value="Flavodoxin/NO_synth"/>
</dbReference>
<accession>A0A7S2V9B0</accession>